<feature type="region of interest" description="Disordered" evidence="5">
    <location>
        <begin position="1"/>
        <end position="22"/>
    </location>
</feature>
<dbReference type="Pfam" id="PF00808">
    <property type="entry name" value="CBFD_NFYB_HMF"/>
    <property type="match status" value="1"/>
</dbReference>
<evidence type="ECO:0000313" key="7">
    <source>
        <dbReference type="EMBL" id="KAK4259158.1"/>
    </source>
</evidence>
<protein>
    <recommendedName>
        <fullName evidence="6">Transcription factor CBF/NF-Y/archaeal histone domain-containing protein</fullName>
    </recommendedName>
</protein>
<dbReference type="InterPro" id="IPR027113">
    <property type="entry name" value="Transc_fact_NFYB/HAP3"/>
</dbReference>
<proteinExistence type="inferred from homology"/>
<evidence type="ECO:0000256" key="4">
    <source>
        <dbReference type="ARBA" id="ARBA00023163"/>
    </source>
</evidence>
<keyword evidence="3" id="KW-0238">DNA-binding</keyword>
<evidence type="ECO:0000256" key="3">
    <source>
        <dbReference type="ARBA" id="ARBA00023125"/>
    </source>
</evidence>
<evidence type="ECO:0000256" key="5">
    <source>
        <dbReference type="SAM" id="MobiDB-lite"/>
    </source>
</evidence>
<dbReference type="PANTHER" id="PTHR11064:SF9">
    <property type="entry name" value="NUCLEAR TRANSCRIPTION FACTOR Y SUBUNIT BETA"/>
    <property type="match status" value="1"/>
</dbReference>
<dbReference type="InterPro" id="IPR003958">
    <property type="entry name" value="CBFA_NFYB_domain"/>
</dbReference>
<dbReference type="GO" id="GO:0046982">
    <property type="term" value="F:protein heterodimerization activity"/>
    <property type="evidence" value="ECO:0007669"/>
    <property type="project" value="InterPro"/>
</dbReference>
<dbReference type="GO" id="GO:0001228">
    <property type="term" value="F:DNA-binding transcription activator activity, RNA polymerase II-specific"/>
    <property type="evidence" value="ECO:0007669"/>
    <property type="project" value="InterPro"/>
</dbReference>
<dbReference type="SUPFAM" id="SSF47113">
    <property type="entry name" value="Histone-fold"/>
    <property type="match status" value="1"/>
</dbReference>
<comment type="similarity">
    <text evidence="1">Belongs to the NFYB/HAP3 subunit family.</text>
</comment>
<keyword evidence="4" id="KW-0804">Transcription</keyword>
<comment type="caution">
    <text evidence="7">The sequence shown here is derived from an EMBL/GenBank/DDBJ whole genome shotgun (WGS) entry which is preliminary data.</text>
</comment>
<evidence type="ECO:0000259" key="6">
    <source>
        <dbReference type="Pfam" id="PF00808"/>
    </source>
</evidence>
<dbReference type="AlphaFoldDB" id="A0AAE1IXB4"/>
<feature type="compositionally biased region" description="Polar residues" evidence="5">
    <location>
        <begin position="1"/>
        <end position="12"/>
    </location>
</feature>
<accession>A0AAE1IXB4</accession>
<keyword evidence="8" id="KW-1185">Reference proteome</keyword>
<dbReference type="EMBL" id="JAWXYG010000011">
    <property type="protein sequence ID" value="KAK4259158.1"/>
    <property type="molecule type" value="Genomic_DNA"/>
</dbReference>
<gene>
    <name evidence="7" type="ORF">QN277_005517</name>
</gene>
<feature type="domain" description="Transcription factor CBF/NF-Y/archaeal histone" evidence="6">
    <location>
        <begin position="22"/>
        <end position="86"/>
    </location>
</feature>
<organism evidence="7 8">
    <name type="scientific">Acacia crassicarpa</name>
    <name type="common">northern wattle</name>
    <dbReference type="NCBI Taxonomy" id="499986"/>
    <lineage>
        <taxon>Eukaryota</taxon>
        <taxon>Viridiplantae</taxon>
        <taxon>Streptophyta</taxon>
        <taxon>Embryophyta</taxon>
        <taxon>Tracheophyta</taxon>
        <taxon>Spermatophyta</taxon>
        <taxon>Magnoliopsida</taxon>
        <taxon>eudicotyledons</taxon>
        <taxon>Gunneridae</taxon>
        <taxon>Pentapetalae</taxon>
        <taxon>rosids</taxon>
        <taxon>fabids</taxon>
        <taxon>Fabales</taxon>
        <taxon>Fabaceae</taxon>
        <taxon>Caesalpinioideae</taxon>
        <taxon>mimosoid clade</taxon>
        <taxon>Acacieae</taxon>
        <taxon>Acacia</taxon>
    </lineage>
</organism>
<dbReference type="Gene3D" id="1.10.20.10">
    <property type="entry name" value="Histone, subunit A"/>
    <property type="match status" value="1"/>
</dbReference>
<evidence type="ECO:0000256" key="2">
    <source>
        <dbReference type="ARBA" id="ARBA00023015"/>
    </source>
</evidence>
<evidence type="ECO:0000313" key="8">
    <source>
        <dbReference type="Proteomes" id="UP001293593"/>
    </source>
</evidence>
<dbReference type="PANTHER" id="PTHR11064">
    <property type="entry name" value="CCAAT-BINDING TRANSCRIPTION FACTOR-RELATED"/>
    <property type="match status" value="1"/>
</dbReference>
<dbReference type="Proteomes" id="UP001293593">
    <property type="component" value="Unassembled WGS sequence"/>
</dbReference>
<dbReference type="GO" id="GO:0016602">
    <property type="term" value="C:CCAAT-binding factor complex"/>
    <property type="evidence" value="ECO:0007669"/>
    <property type="project" value="InterPro"/>
</dbReference>
<reference evidence="7" key="1">
    <citation type="submission" date="2023-10" db="EMBL/GenBank/DDBJ databases">
        <title>Chromosome-level genome of the transformable northern wattle, Acacia crassicarpa.</title>
        <authorList>
            <person name="Massaro I."/>
            <person name="Sinha N.R."/>
            <person name="Poethig S."/>
            <person name="Leichty A.R."/>
        </authorList>
    </citation>
    <scope>NUCLEOTIDE SEQUENCE</scope>
    <source>
        <strain evidence="7">Acra3RX</strain>
        <tissue evidence="7">Leaf</tissue>
    </source>
</reference>
<dbReference type="GO" id="GO:0000978">
    <property type="term" value="F:RNA polymerase II cis-regulatory region sequence-specific DNA binding"/>
    <property type="evidence" value="ECO:0007669"/>
    <property type="project" value="TreeGrafter"/>
</dbReference>
<sequence>MAASRGQRNSAGRVSGGSREKTLPLTAVGKIMKNVLPAGARISKEAKESVQECSSKFAAVILNRAIQECEDEESPEVNGGHIILALTYYGLGDYVYQLMNDLYQFWNIDEPEPEPEPEPVQERSTRPTLECRLHRFRDGGDYPKGILAVRTAESVQHVSALILRRMIY</sequence>
<evidence type="ECO:0000256" key="1">
    <source>
        <dbReference type="ARBA" id="ARBA00009053"/>
    </source>
</evidence>
<keyword evidence="2" id="KW-0805">Transcription regulation</keyword>
<dbReference type="InterPro" id="IPR009072">
    <property type="entry name" value="Histone-fold"/>
</dbReference>
<name>A0AAE1IXB4_9FABA</name>